<evidence type="ECO:0000313" key="4">
    <source>
        <dbReference type="Proteomes" id="UP000225706"/>
    </source>
</evidence>
<dbReference type="EMBL" id="LSMT01000538">
    <property type="protein sequence ID" value="PFX16538.1"/>
    <property type="molecule type" value="Genomic_DNA"/>
</dbReference>
<dbReference type="Proteomes" id="UP000225706">
    <property type="component" value="Unassembled WGS sequence"/>
</dbReference>
<dbReference type="OrthoDB" id="5956168at2759"/>
<comment type="caution">
    <text evidence="3">The sequence shown here is derived from an EMBL/GenBank/DDBJ whole genome shotgun (WGS) entry which is preliminary data.</text>
</comment>
<proteinExistence type="inferred from homology"/>
<protein>
    <submittedName>
        <fullName evidence="3">Dehydrogenase/reductase SDR family member 1</fullName>
    </submittedName>
</protein>
<accession>A0A2B4RJJ8</accession>
<sequence length="350" mass="38347">MAADMAVELRKQNVACVSLWPGAVKTEIVTDLILSKADQGGKMFHILDISYFIFQPNSAIVHSPSEVSSGEVIPLCRLDDARVCLCPGLIDQESGGCCIPIKCDHRNDEEVKKLFEKVSQEQNGQLDILVNNAYQGARAALEKAGTPFYELSVDMWDEVNNVGLRSNYVAAWYAAKMMVPAKQGLIVNISSPGGLKYSVSVAYGVGKAATDRMAADMAVELRKHNVACVSLWPGAVKTETVMDLIPKKSHEGKWVSKSGKFLKYAEDVTFSGKAVAWLAADSDIMKKTGRILISPELAREYGFKDVGGTQPLSMRQVKFHLASSYPSIAWMIPEFVYVPAWLLAAVNHKL</sequence>
<dbReference type="PANTHER" id="PTHR44147">
    <property type="entry name" value="DEHYDROGENASE/REDUCTASE SDR FAMILY MEMBER 1"/>
    <property type="match status" value="1"/>
</dbReference>
<evidence type="ECO:0000256" key="2">
    <source>
        <dbReference type="RuleBase" id="RU000363"/>
    </source>
</evidence>
<dbReference type="PROSITE" id="PS00061">
    <property type="entry name" value="ADH_SHORT"/>
    <property type="match status" value="1"/>
</dbReference>
<dbReference type="InterPro" id="IPR020904">
    <property type="entry name" value="Sc_DH/Rdtase_CS"/>
</dbReference>
<dbReference type="InterPro" id="IPR036291">
    <property type="entry name" value="NAD(P)-bd_dom_sf"/>
</dbReference>
<dbReference type="AlphaFoldDB" id="A0A2B4RJJ8"/>
<keyword evidence="4" id="KW-1185">Reference proteome</keyword>
<dbReference type="PRINTS" id="PR00081">
    <property type="entry name" value="GDHRDH"/>
</dbReference>
<evidence type="ECO:0000313" key="3">
    <source>
        <dbReference type="EMBL" id="PFX16538.1"/>
    </source>
</evidence>
<dbReference type="Gene3D" id="3.40.50.720">
    <property type="entry name" value="NAD(P)-binding Rossmann-like Domain"/>
    <property type="match status" value="1"/>
</dbReference>
<dbReference type="SUPFAM" id="SSF51735">
    <property type="entry name" value="NAD(P)-binding Rossmann-fold domains"/>
    <property type="match status" value="1"/>
</dbReference>
<keyword evidence="1" id="KW-0560">Oxidoreductase</keyword>
<dbReference type="STRING" id="50429.A0A2B4RJJ8"/>
<comment type="similarity">
    <text evidence="2">Belongs to the short-chain dehydrogenases/reductases (SDR) family.</text>
</comment>
<dbReference type="PANTHER" id="PTHR44147:SF2">
    <property type="entry name" value="DEHYDROGENASE_REDUCTASE SDR FAMILY MEMBER 1"/>
    <property type="match status" value="1"/>
</dbReference>
<dbReference type="PRINTS" id="PR00080">
    <property type="entry name" value="SDRFAMILY"/>
</dbReference>
<dbReference type="GO" id="GO:0016491">
    <property type="term" value="F:oxidoreductase activity"/>
    <property type="evidence" value="ECO:0007669"/>
    <property type="project" value="UniProtKB-KW"/>
</dbReference>
<dbReference type="Pfam" id="PF00106">
    <property type="entry name" value="adh_short"/>
    <property type="match status" value="1"/>
</dbReference>
<organism evidence="3 4">
    <name type="scientific">Stylophora pistillata</name>
    <name type="common">Smooth cauliflower coral</name>
    <dbReference type="NCBI Taxonomy" id="50429"/>
    <lineage>
        <taxon>Eukaryota</taxon>
        <taxon>Metazoa</taxon>
        <taxon>Cnidaria</taxon>
        <taxon>Anthozoa</taxon>
        <taxon>Hexacorallia</taxon>
        <taxon>Scleractinia</taxon>
        <taxon>Astrocoeniina</taxon>
        <taxon>Pocilloporidae</taxon>
        <taxon>Stylophora</taxon>
    </lineage>
</organism>
<reference evidence="4" key="1">
    <citation type="journal article" date="2017" name="bioRxiv">
        <title>Comparative analysis of the genomes of Stylophora pistillata and Acropora digitifera provides evidence for extensive differences between species of corals.</title>
        <authorList>
            <person name="Voolstra C.R."/>
            <person name="Li Y."/>
            <person name="Liew Y.J."/>
            <person name="Baumgarten S."/>
            <person name="Zoccola D."/>
            <person name="Flot J.-F."/>
            <person name="Tambutte S."/>
            <person name="Allemand D."/>
            <person name="Aranda M."/>
        </authorList>
    </citation>
    <scope>NUCLEOTIDE SEQUENCE [LARGE SCALE GENOMIC DNA]</scope>
</reference>
<name>A0A2B4RJJ8_STYPI</name>
<dbReference type="InterPro" id="IPR002347">
    <property type="entry name" value="SDR_fam"/>
</dbReference>
<gene>
    <name evidence="3" type="primary">Dhrs1</name>
    <name evidence="3" type="ORF">AWC38_SpisGene19183</name>
</gene>
<evidence type="ECO:0000256" key="1">
    <source>
        <dbReference type="ARBA" id="ARBA00023002"/>
    </source>
</evidence>